<dbReference type="InterPro" id="IPR011051">
    <property type="entry name" value="RmlC_Cupin_sf"/>
</dbReference>
<protein>
    <submittedName>
        <fullName evidence="5">AraC family transcriptional regulator</fullName>
    </submittedName>
</protein>
<dbReference type="SUPFAM" id="SSF51182">
    <property type="entry name" value="RmlC-like cupins"/>
    <property type="match status" value="1"/>
</dbReference>
<dbReference type="AlphaFoldDB" id="A0A848BFA2"/>
<dbReference type="PANTHER" id="PTHR46796">
    <property type="entry name" value="HTH-TYPE TRANSCRIPTIONAL ACTIVATOR RHAS-RELATED"/>
    <property type="match status" value="1"/>
</dbReference>
<keyword evidence="6" id="KW-1185">Reference proteome</keyword>
<dbReference type="InterPro" id="IPR003313">
    <property type="entry name" value="AraC-bd"/>
</dbReference>
<dbReference type="PRINTS" id="PR00032">
    <property type="entry name" value="HTHARAC"/>
</dbReference>
<dbReference type="Pfam" id="PF12833">
    <property type="entry name" value="HTH_18"/>
    <property type="match status" value="1"/>
</dbReference>
<dbReference type="Gene3D" id="1.10.10.60">
    <property type="entry name" value="Homeodomain-like"/>
    <property type="match status" value="2"/>
</dbReference>
<evidence type="ECO:0000256" key="2">
    <source>
        <dbReference type="ARBA" id="ARBA00023125"/>
    </source>
</evidence>
<dbReference type="InterPro" id="IPR018062">
    <property type="entry name" value="HTH_AraC-typ_CS"/>
</dbReference>
<dbReference type="SMART" id="SM00342">
    <property type="entry name" value="HTH_ARAC"/>
    <property type="match status" value="1"/>
</dbReference>
<keyword evidence="1" id="KW-0805">Transcription regulation</keyword>
<dbReference type="InterPro" id="IPR020449">
    <property type="entry name" value="Tscrpt_reg_AraC-type_HTH"/>
</dbReference>
<dbReference type="Proteomes" id="UP000543804">
    <property type="component" value="Unassembled WGS sequence"/>
</dbReference>
<feature type="domain" description="HTH araC/xylS-type" evidence="4">
    <location>
        <begin position="195"/>
        <end position="293"/>
    </location>
</feature>
<reference evidence="5 6" key="1">
    <citation type="submission" date="2020-04" db="EMBL/GenBank/DDBJ databases">
        <authorList>
            <person name="Hitch T.C.A."/>
            <person name="Wylensek D."/>
            <person name="Clavel T."/>
        </authorList>
    </citation>
    <scope>NUCLEOTIDE SEQUENCE [LARGE SCALE GENOMIC DNA]</scope>
    <source>
        <strain evidence="5 6">PG-130-P53-12</strain>
    </source>
</reference>
<dbReference type="EMBL" id="JABAFA010000069">
    <property type="protein sequence ID" value="NMD99867.1"/>
    <property type="molecule type" value="Genomic_DNA"/>
</dbReference>
<evidence type="ECO:0000259" key="4">
    <source>
        <dbReference type="PROSITE" id="PS01124"/>
    </source>
</evidence>
<dbReference type="GO" id="GO:0003700">
    <property type="term" value="F:DNA-binding transcription factor activity"/>
    <property type="evidence" value="ECO:0007669"/>
    <property type="project" value="InterPro"/>
</dbReference>
<dbReference type="InterPro" id="IPR050204">
    <property type="entry name" value="AraC_XylS_family_regulators"/>
</dbReference>
<dbReference type="InterPro" id="IPR018060">
    <property type="entry name" value="HTH_AraC"/>
</dbReference>
<dbReference type="SUPFAM" id="SSF46689">
    <property type="entry name" value="Homeodomain-like"/>
    <property type="match status" value="2"/>
</dbReference>
<evidence type="ECO:0000256" key="3">
    <source>
        <dbReference type="ARBA" id="ARBA00023163"/>
    </source>
</evidence>
<comment type="caution">
    <text evidence="5">The sequence shown here is derived from an EMBL/GenBank/DDBJ whole genome shotgun (WGS) entry which is preliminary data.</text>
</comment>
<dbReference type="RefSeq" id="WP_019542536.1">
    <property type="nucleotide sequence ID" value="NZ_JABAFA010000069.1"/>
</dbReference>
<dbReference type="GO" id="GO:0043565">
    <property type="term" value="F:sequence-specific DNA binding"/>
    <property type="evidence" value="ECO:0007669"/>
    <property type="project" value="InterPro"/>
</dbReference>
<accession>A0A848BFA2</accession>
<organism evidence="5 6">
    <name type="scientific">Selenomonas bovis</name>
    <dbReference type="NCBI Taxonomy" id="416586"/>
    <lineage>
        <taxon>Bacteria</taxon>
        <taxon>Bacillati</taxon>
        <taxon>Bacillota</taxon>
        <taxon>Negativicutes</taxon>
        <taxon>Selenomonadales</taxon>
        <taxon>Selenomonadaceae</taxon>
        <taxon>Selenomonas</taxon>
    </lineage>
</organism>
<dbReference type="PROSITE" id="PS00041">
    <property type="entry name" value="HTH_ARAC_FAMILY_1"/>
    <property type="match status" value="1"/>
</dbReference>
<dbReference type="CDD" id="cd02208">
    <property type="entry name" value="cupin_RmlC-like"/>
    <property type="match status" value="1"/>
</dbReference>
<evidence type="ECO:0000256" key="1">
    <source>
        <dbReference type="ARBA" id="ARBA00023015"/>
    </source>
</evidence>
<proteinExistence type="predicted"/>
<keyword evidence="3" id="KW-0804">Transcription</keyword>
<keyword evidence="2" id="KW-0238">DNA-binding</keyword>
<dbReference type="Gene3D" id="2.60.120.10">
    <property type="entry name" value="Jelly Rolls"/>
    <property type="match status" value="1"/>
</dbReference>
<dbReference type="Pfam" id="PF02311">
    <property type="entry name" value="AraC_binding"/>
    <property type="match status" value="1"/>
</dbReference>
<dbReference type="InterPro" id="IPR014710">
    <property type="entry name" value="RmlC-like_jellyroll"/>
</dbReference>
<dbReference type="PANTHER" id="PTHR46796:SF13">
    <property type="entry name" value="HTH-TYPE TRANSCRIPTIONAL ACTIVATOR RHAS"/>
    <property type="match status" value="1"/>
</dbReference>
<dbReference type="PROSITE" id="PS01124">
    <property type="entry name" value="HTH_ARAC_FAMILY_2"/>
    <property type="match status" value="1"/>
</dbReference>
<gene>
    <name evidence="5" type="ORF">HF878_10450</name>
</gene>
<evidence type="ECO:0000313" key="5">
    <source>
        <dbReference type="EMBL" id="NMD99867.1"/>
    </source>
</evidence>
<sequence length="300" mass="33210">MAIQICDVHTDQRLKEQTQHGDLLFPVACYEDDMAVDNVPMHWHEELEYILATAGTVTVQVGTEKRTLEKGAGVLINTGVLHAVQHVPGGASVLRSLVIHPEVIGGSPHSCYWQELVVPFCGREDLPFLLLGGSRPWHGAVAALMMRAWDAIVQEADGYAIEARYALSRAMHLICGNLAACPAAPLDETLMERMKLLLDYLAAHYDEDISNQTLMRLAACSESVLLRSFRKTVGTSPMRYLTDYRLERAAAQLLATDAKVSEIAARVGFHDISYFTKCFRRATGQTPRQFRAATRQSGGR</sequence>
<dbReference type="InterPro" id="IPR009057">
    <property type="entry name" value="Homeodomain-like_sf"/>
</dbReference>
<name>A0A848BFA2_9FIRM</name>
<evidence type="ECO:0000313" key="6">
    <source>
        <dbReference type="Proteomes" id="UP000543804"/>
    </source>
</evidence>